<feature type="region of interest" description="Disordered" evidence="1">
    <location>
        <begin position="318"/>
        <end position="342"/>
    </location>
</feature>
<evidence type="ECO:0000313" key="3">
    <source>
        <dbReference type="Proteomes" id="UP000601361"/>
    </source>
</evidence>
<dbReference type="Proteomes" id="UP000601361">
    <property type="component" value="Unassembled WGS sequence"/>
</dbReference>
<evidence type="ECO:0000256" key="1">
    <source>
        <dbReference type="SAM" id="MobiDB-lite"/>
    </source>
</evidence>
<feature type="compositionally biased region" description="Basic and acidic residues" evidence="1">
    <location>
        <begin position="184"/>
        <end position="193"/>
    </location>
</feature>
<gene>
    <name evidence="2" type="ORF">GCM10011378_09590</name>
</gene>
<proteinExistence type="predicted"/>
<dbReference type="EMBL" id="BMGS01000002">
    <property type="protein sequence ID" value="GGG35422.1"/>
    <property type="molecule type" value="Genomic_DNA"/>
</dbReference>
<keyword evidence="3" id="KW-1185">Reference proteome</keyword>
<comment type="caution">
    <text evidence="2">The sequence shown here is derived from an EMBL/GenBank/DDBJ whole genome shotgun (WGS) entry which is preliminary data.</text>
</comment>
<sequence>MNYIQHSRAAHQQLAAQPAATPHHVSLYWALFFTWNAARFPERLPLNHADLMRAAHIGNEKTYRAVLRDLHTWQLLHYHPSHTRYQPSTCQLTDLSDAPSIQGETAPYAAPASGPQSPEQPATGAISAPNAANSSRVKVPEPPRAKLPLMPPASGAKVPQHSLYGKTGGSKLSTGKPTPFGRSEAPHPEKKIEGPIATDDGLSVVEVIREDDPPPAAVGSLPPPRRGAHAATIRQASAARPGRLPRPEIPFAESEYADVEKFIQAFQGTDYALADLRLYHEKVRLWRDRKTGEPPRRRDWLATAQRFMLNDAHDNRLKLAPPVPLHGAPAGPGGPQPGSTIDALYEQFYPRRPG</sequence>
<accession>A0ABQ1WML8</accession>
<organism evidence="2 3">
    <name type="scientific">Hymenobacter glacieicola</name>
    <dbReference type="NCBI Taxonomy" id="1562124"/>
    <lineage>
        <taxon>Bacteria</taxon>
        <taxon>Pseudomonadati</taxon>
        <taxon>Bacteroidota</taxon>
        <taxon>Cytophagia</taxon>
        <taxon>Cytophagales</taxon>
        <taxon>Hymenobacteraceae</taxon>
        <taxon>Hymenobacter</taxon>
    </lineage>
</organism>
<reference evidence="3" key="1">
    <citation type="journal article" date="2019" name="Int. J. Syst. Evol. Microbiol.">
        <title>The Global Catalogue of Microorganisms (GCM) 10K type strain sequencing project: providing services to taxonomists for standard genome sequencing and annotation.</title>
        <authorList>
            <consortium name="The Broad Institute Genomics Platform"/>
            <consortium name="The Broad Institute Genome Sequencing Center for Infectious Disease"/>
            <person name="Wu L."/>
            <person name="Ma J."/>
        </authorList>
    </citation>
    <scope>NUCLEOTIDE SEQUENCE [LARGE SCALE GENOMIC DNA]</scope>
    <source>
        <strain evidence="3">CGMCC 1.12990</strain>
    </source>
</reference>
<protein>
    <recommendedName>
        <fullName evidence="4">Transcriptional regulator</fullName>
    </recommendedName>
</protein>
<dbReference type="RefSeq" id="WP_188556673.1">
    <property type="nucleotide sequence ID" value="NZ_BMGS01000002.1"/>
</dbReference>
<evidence type="ECO:0000313" key="2">
    <source>
        <dbReference type="EMBL" id="GGG35422.1"/>
    </source>
</evidence>
<name>A0ABQ1WML8_9BACT</name>
<evidence type="ECO:0008006" key="4">
    <source>
        <dbReference type="Google" id="ProtNLM"/>
    </source>
</evidence>
<feature type="region of interest" description="Disordered" evidence="1">
    <location>
        <begin position="87"/>
        <end position="195"/>
    </location>
</feature>